<gene>
    <name evidence="8" type="ORF">J2Z66_005197</name>
</gene>
<dbReference type="InterPro" id="IPR001296">
    <property type="entry name" value="Glyco_trans_1"/>
</dbReference>
<reference evidence="8 9" key="1">
    <citation type="submission" date="2021-03" db="EMBL/GenBank/DDBJ databases">
        <title>Genomic Encyclopedia of Type Strains, Phase IV (KMG-IV): sequencing the most valuable type-strain genomes for metagenomic binning, comparative biology and taxonomic classification.</title>
        <authorList>
            <person name="Goeker M."/>
        </authorList>
    </citation>
    <scope>NUCLEOTIDE SEQUENCE [LARGE SCALE GENOMIC DNA]</scope>
    <source>
        <strain evidence="8 9">DSM 26048</strain>
    </source>
</reference>
<dbReference type="InterPro" id="IPR028098">
    <property type="entry name" value="Glyco_trans_4-like_N"/>
</dbReference>
<dbReference type="Proteomes" id="UP001519287">
    <property type="component" value="Unassembled WGS sequence"/>
</dbReference>
<dbReference type="SUPFAM" id="SSF88688">
    <property type="entry name" value="Families 57/38 glycoside transferase middle domain"/>
    <property type="match status" value="1"/>
</dbReference>
<comment type="similarity">
    <text evidence="1 3">Belongs to the glycosyl hydrolase 57 family.</text>
</comment>
<evidence type="ECO:0000256" key="3">
    <source>
        <dbReference type="RuleBase" id="RU361196"/>
    </source>
</evidence>
<dbReference type="Gene3D" id="1.20.1430.10">
    <property type="entry name" value="Families 57/38 glycoside transferase, middle domain"/>
    <property type="match status" value="1"/>
</dbReference>
<dbReference type="Pfam" id="PF13439">
    <property type="entry name" value="Glyco_transf_4"/>
    <property type="match status" value="1"/>
</dbReference>
<evidence type="ECO:0000313" key="8">
    <source>
        <dbReference type="EMBL" id="MBP1993575.1"/>
    </source>
</evidence>
<dbReference type="InterPro" id="IPR027291">
    <property type="entry name" value="Glyco_hydro_38_N_sf"/>
</dbReference>
<dbReference type="CDD" id="cd10792">
    <property type="entry name" value="GH57N_AmyC_like"/>
    <property type="match status" value="1"/>
</dbReference>
<keyword evidence="8" id="KW-0328">Glycosyltransferase</keyword>
<feature type="domain" description="Glycosyl transferase family 1" evidence="4">
    <location>
        <begin position="777"/>
        <end position="931"/>
    </location>
</feature>
<dbReference type="PANTHER" id="PTHR41695">
    <property type="entry name" value="1,4-ALPHA-GLUCAN BRANCHING ENZYME RV3031-RELATED"/>
    <property type="match status" value="1"/>
</dbReference>
<keyword evidence="2 3" id="KW-0119">Carbohydrate metabolism</keyword>
<dbReference type="InterPro" id="IPR040042">
    <property type="entry name" value="Branching_enz_MT3115-like"/>
</dbReference>
<evidence type="ECO:0000256" key="2">
    <source>
        <dbReference type="ARBA" id="ARBA00023277"/>
    </source>
</evidence>
<dbReference type="InterPro" id="IPR037090">
    <property type="entry name" value="57_glycoside_trans_central"/>
</dbReference>
<dbReference type="InterPro" id="IPR028995">
    <property type="entry name" value="Glyco_hydro_57/38_cen_sf"/>
</dbReference>
<feature type="domain" description="Glycoside hydrolase family 57 N-terminal" evidence="5">
    <location>
        <begin position="16"/>
        <end position="408"/>
    </location>
</feature>
<dbReference type="RefSeq" id="WP_209975457.1">
    <property type="nucleotide sequence ID" value="NZ_JAGGLB010000019.1"/>
</dbReference>
<dbReference type="InterPro" id="IPR004300">
    <property type="entry name" value="Glyco_hydro_57_N"/>
</dbReference>
<keyword evidence="8" id="KW-0808">Transferase</keyword>
<feature type="domain" description="1,4-alpha-glucan branching enzyme C-terminal" evidence="6">
    <location>
        <begin position="438"/>
        <end position="545"/>
    </location>
</feature>
<comment type="caution">
    <text evidence="8">The sequence shown here is derived from an EMBL/GenBank/DDBJ whole genome shotgun (WGS) entry which is preliminary data.</text>
</comment>
<dbReference type="InterPro" id="IPR015293">
    <property type="entry name" value="BE_C"/>
</dbReference>
<dbReference type="Pfam" id="PF00534">
    <property type="entry name" value="Glycos_transf_1"/>
    <property type="match status" value="1"/>
</dbReference>
<dbReference type="Gene3D" id="3.20.110.10">
    <property type="entry name" value="Glycoside hydrolase 38, N terminal domain"/>
    <property type="match status" value="1"/>
</dbReference>
<proteinExistence type="inferred from homology"/>
<protein>
    <submittedName>
        <fullName evidence="8">1,4-alpha-glucan branching enzyme</fullName>
        <ecNumber evidence="8">2.4.1.18</ecNumber>
    </submittedName>
</protein>
<dbReference type="Gene3D" id="3.40.50.2000">
    <property type="entry name" value="Glycogen Phosphorylase B"/>
    <property type="match status" value="2"/>
</dbReference>
<evidence type="ECO:0000313" key="9">
    <source>
        <dbReference type="Proteomes" id="UP001519287"/>
    </source>
</evidence>
<sequence>MINRIKSKPELKGYLALVLHAHLPYIRHQHRHDQLEEHWFYAAMTETYLPLLEVFERLTLDKIDFRLTLSLSPTLLSLFSDTLMRERYHKHLSRLIELAGKEQQRLRKDPQLLPLAVRYQNRFIELQTLFEKCEGNLVGQFKHYQEKGVIEIITSAASYGYLPYMKTEEAIQAQIATAVRDYERHFQCSPKGIWLPECGYTPGIDRIMKPYGIEYCFSDSTAVAYASPRPNREQYAPLMTPYGVSVFPADPESSSQVWSTVHGYPGDYHYREYYKDIGWDLGSDNAEEWSYIRPYVLPDQNRVNTGIKYYRITGKGSHNEPYEPESALQKAAGHAGHFLHNRQSQIEYWRRNLDRKPIINIPFDAELLGHWWYEGPIWLETLCRQIFTEQHTLKMITPSEYLREYPVADVGIVTESSWCRNEASKAPLQGNHDELYRHLHQAEERMIQLSTRYEHLSIKQVMNTSQLIRALNQAGRELLLAQSGDWAFIVDNPAAAEHAVNRCKEHLGCFHLLCDQIDRTLIDEQQLADLEQQDDCFPAIDYRDYAAIVRHSPNHIVPELEHWQKLLEETKDSPNVFMLTWEYPPKHVGGLSRSVHELSEALAAEGQIVHVITTSHFGAPYFEQKNGVFVHRLPIQTSGDTSFYHWSFEMNLAMVDYLVRWKESGGRIDLLHAHDWMVMQASREIKQSYHIPLIATLHATEWGRNQGQIHTQLQHKIHQMEWQLTYEADQVFVCSEYMRNQVHDLFSLPAQKVQVFPNGVGLAETKPSPARPDFLQAEDRMIFCIGRLVYEKGIQVLIAAMPAILSQIPQAKLVIAGSGPMEQQLRDQASHLGDRVYFAGFVGDEYRAALYQASDVCVIPSLYEPFGIVVLEAMASLKPVVIADTGGLAEIIEHGIDGYKALPGNVESLAWHITDLLLQPSLGDQLATAAYLKLVRNYQWNWIAKEIRKQYDKLTYTSKEMIEA</sequence>
<accession>A0ABS4J176</accession>
<evidence type="ECO:0000259" key="5">
    <source>
        <dbReference type="Pfam" id="PF03065"/>
    </source>
</evidence>
<feature type="domain" description="Glycosyltransferase subfamily 4-like N-terminal" evidence="7">
    <location>
        <begin position="588"/>
        <end position="762"/>
    </location>
</feature>
<organism evidence="8 9">
    <name type="scientific">Paenibacillus eucommiae</name>
    <dbReference type="NCBI Taxonomy" id="1355755"/>
    <lineage>
        <taxon>Bacteria</taxon>
        <taxon>Bacillati</taxon>
        <taxon>Bacillota</taxon>
        <taxon>Bacilli</taxon>
        <taxon>Bacillales</taxon>
        <taxon>Paenibacillaceae</taxon>
        <taxon>Paenibacillus</taxon>
    </lineage>
</organism>
<evidence type="ECO:0000256" key="1">
    <source>
        <dbReference type="ARBA" id="ARBA00006821"/>
    </source>
</evidence>
<dbReference type="SUPFAM" id="SSF88713">
    <property type="entry name" value="Glycoside hydrolase/deacetylase"/>
    <property type="match status" value="1"/>
</dbReference>
<dbReference type="CDD" id="cd03801">
    <property type="entry name" value="GT4_PimA-like"/>
    <property type="match status" value="1"/>
</dbReference>
<dbReference type="EC" id="2.4.1.18" evidence="8"/>
<dbReference type="GO" id="GO:0003844">
    <property type="term" value="F:1,4-alpha-glucan branching enzyme activity"/>
    <property type="evidence" value="ECO:0007669"/>
    <property type="project" value="UniProtKB-EC"/>
</dbReference>
<dbReference type="InterPro" id="IPR011330">
    <property type="entry name" value="Glyco_hydro/deAcase_b/a-brl"/>
</dbReference>
<dbReference type="Pfam" id="PF09210">
    <property type="entry name" value="BE_C"/>
    <property type="match status" value="1"/>
</dbReference>
<evidence type="ECO:0000259" key="7">
    <source>
        <dbReference type="Pfam" id="PF13439"/>
    </source>
</evidence>
<evidence type="ECO:0000259" key="6">
    <source>
        <dbReference type="Pfam" id="PF09210"/>
    </source>
</evidence>
<name>A0ABS4J176_9BACL</name>
<dbReference type="PANTHER" id="PTHR41695:SF1">
    <property type="entry name" value="1,4-ALPHA-GLUCAN BRANCHING ENZYME TK1436"/>
    <property type="match status" value="1"/>
</dbReference>
<dbReference type="SUPFAM" id="SSF53756">
    <property type="entry name" value="UDP-Glycosyltransferase/glycogen phosphorylase"/>
    <property type="match status" value="1"/>
</dbReference>
<evidence type="ECO:0000259" key="4">
    <source>
        <dbReference type="Pfam" id="PF00534"/>
    </source>
</evidence>
<keyword evidence="9" id="KW-1185">Reference proteome</keyword>
<dbReference type="Pfam" id="PF03065">
    <property type="entry name" value="Glyco_hydro_57"/>
    <property type="match status" value="1"/>
</dbReference>
<dbReference type="EMBL" id="JAGGLB010000019">
    <property type="protein sequence ID" value="MBP1993575.1"/>
    <property type="molecule type" value="Genomic_DNA"/>
</dbReference>